<dbReference type="GO" id="GO:0019509">
    <property type="term" value="P:L-methionine salvage from methylthioadenosine"/>
    <property type="evidence" value="ECO:0007669"/>
    <property type="project" value="UniProtKB-UniRule"/>
</dbReference>
<dbReference type="SFLD" id="SFLDS00003">
    <property type="entry name" value="Haloacid_Dehalogenase"/>
    <property type="match status" value="1"/>
</dbReference>
<feature type="binding site" evidence="6">
    <location>
        <position position="200"/>
    </location>
    <ligand>
        <name>Mg(2+)</name>
        <dbReference type="ChEBI" id="CHEBI:18420"/>
    </ligand>
</feature>
<evidence type="ECO:0000256" key="6">
    <source>
        <dbReference type="HAMAP-Rule" id="MF_03117"/>
    </source>
</evidence>
<feature type="binding site" evidence="6">
    <location>
        <begin position="136"/>
        <end position="137"/>
    </location>
    <ligand>
        <name>substrate</name>
    </ligand>
</feature>
<comment type="pathway">
    <text evidence="6">Amino-acid biosynthesis; L-methionine biosynthesis via salvage pathway; L-methionine from S-methyl-5-thio-alpha-D-ribose 1-phosphate: step 3/6.</text>
</comment>
<dbReference type="HAMAP" id="MF_03117">
    <property type="entry name" value="Salvage_MtnC_euk"/>
    <property type="match status" value="1"/>
</dbReference>
<comment type="subcellular location">
    <subcellularLocation>
        <location evidence="6">Cytoplasm</location>
    </subcellularLocation>
    <subcellularLocation>
        <location evidence="6">Nucleus</location>
    </subcellularLocation>
</comment>
<reference evidence="7" key="2">
    <citation type="submission" date="2021-01" db="EMBL/GenBank/DDBJ databases">
        <authorList>
            <person name="Schikora-Tamarit M.A."/>
        </authorList>
    </citation>
    <scope>NUCLEOTIDE SEQUENCE</scope>
    <source>
        <strain evidence="7">CBS2887</strain>
    </source>
</reference>
<evidence type="ECO:0000256" key="2">
    <source>
        <dbReference type="ARBA" id="ARBA00022723"/>
    </source>
</evidence>
<dbReference type="FunFam" id="3.40.50.1000:FF:000079">
    <property type="entry name" value="Enolase-phosphatase E1"/>
    <property type="match status" value="1"/>
</dbReference>
<organism evidence="7 8">
    <name type="scientific">Wickerhamomyces pijperi</name>
    <name type="common">Yeast</name>
    <name type="synonym">Pichia pijperi</name>
    <dbReference type="NCBI Taxonomy" id="599730"/>
    <lineage>
        <taxon>Eukaryota</taxon>
        <taxon>Fungi</taxon>
        <taxon>Dikarya</taxon>
        <taxon>Ascomycota</taxon>
        <taxon>Saccharomycotina</taxon>
        <taxon>Saccharomycetes</taxon>
        <taxon>Phaffomycetales</taxon>
        <taxon>Wickerhamomycetaceae</taxon>
        <taxon>Wickerhamomyces</taxon>
    </lineage>
</organism>
<dbReference type="Pfam" id="PF00702">
    <property type="entry name" value="Hydrolase"/>
    <property type="match status" value="1"/>
</dbReference>
<comment type="subunit">
    <text evidence="6">Monomer.</text>
</comment>
<comment type="pathway">
    <text evidence="6">Amino-acid biosynthesis; L-methionine biosynthesis via salvage pathway; L-methionine from S-methyl-5-thio-alpha-D-ribose 1-phosphate: step 4/6.</text>
</comment>
<dbReference type="InterPro" id="IPR023214">
    <property type="entry name" value="HAD_sf"/>
</dbReference>
<dbReference type="CDD" id="cd01629">
    <property type="entry name" value="HAD_EP"/>
    <property type="match status" value="1"/>
</dbReference>
<comment type="cofactor">
    <cofactor evidence="6">
        <name>Mg(2+)</name>
        <dbReference type="ChEBI" id="CHEBI:18420"/>
    </cofactor>
    <text evidence="6">Binds 1 Mg(2+) ion per subunit.</text>
</comment>
<dbReference type="InterPro" id="IPR036412">
    <property type="entry name" value="HAD-like_sf"/>
</dbReference>
<protein>
    <recommendedName>
        <fullName evidence="6">Enolase-phosphatase E1</fullName>
        <ecNumber evidence="6">3.1.3.77</ecNumber>
    </recommendedName>
    <alternativeName>
        <fullName evidence="6">2,3-diketo-5-methylthio-1-phosphopentane phosphatase</fullName>
    </alternativeName>
</protein>
<dbReference type="InterPro" id="IPR023943">
    <property type="entry name" value="Enolase-ppase_E1"/>
</dbReference>
<evidence type="ECO:0000256" key="4">
    <source>
        <dbReference type="ARBA" id="ARBA00022842"/>
    </source>
</evidence>
<dbReference type="Gene3D" id="3.40.50.1000">
    <property type="entry name" value="HAD superfamily/HAD-like"/>
    <property type="match status" value="1"/>
</dbReference>
<comment type="catalytic activity">
    <reaction evidence="6">
        <text>5-methylsulfanyl-2,3-dioxopentyl phosphate + H2O = 1,2-dihydroxy-5-(methylsulfanyl)pent-1-en-3-one + phosphate</text>
        <dbReference type="Rhea" id="RHEA:21700"/>
        <dbReference type="ChEBI" id="CHEBI:15377"/>
        <dbReference type="ChEBI" id="CHEBI:43474"/>
        <dbReference type="ChEBI" id="CHEBI:49252"/>
        <dbReference type="ChEBI" id="CHEBI:58828"/>
        <dbReference type="EC" id="3.1.3.77"/>
    </reaction>
</comment>
<dbReference type="AlphaFoldDB" id="A0A9P8TS34"/>
<evidence type="ECO:0000313" key="7">
    <source>
        <dbReference type="EMBL" id="KAH3688700.1"/>
    </source>
</evidence>
<keyword evidence="1 6" id="KW-0028">Amino-acid biosynthesis</keyword>
<evidence type="ECO:0000256" key="1">
    <source>
        <dbReference type="ARBA" id="ARBA00022605"/>
    </source>
</evidence>
<evidence type="ECO:0000256" key="5">
    <source>
        <dbReference type="ARBA" id="ARBA00023167"/>
    </source>
</evidence>
<evidence type="ECO:0000313" key="8">
    <source>
        <dbReference type="Proteomes" id="UP000774326"/>
    </source>
</evidence>
<keyword evidence="6" id="KW-0539">Nucleus</keyword>
<dbReference type="GO" id="GO:0005737">
    <property type="term" value="C:cytoplasm"/>
    <property type="evidence" value="ECO:0007669"/>
    <property type="project" value="UniProtKB-SubCell"/>
</dbReference>
<name>A0A9P8TS34_WICPI</name>
<keyword evidence="5 6" id="KW-0486">Methionine biosynthesis</keyword>
<dbReference type="SFLD" id="SFLDG01129">
    <property type="entry name" value="C1.5:_HAD__Beta-PGM__Phosphata"/>
    <property type="match status" value="1"/>
</dbReference>
<accession>A0A9P8TS34</accession>
<feature type="binding site" evidence="6">
    <location>
        <position position="175"/>
    </location>
    <ligand>
        <name>substrate</name>
    </ligand>
</feature>
<comment type="function">
    <text evidence="6">Bifunctional enzyme that catalyzes the enolization of 2,3-diketo-5-methylthiopentyl-1-phosphate (DK-MTP-1-P) into the intermediate 2-hydroxy-3-keto-5-methylthiopentenyl-1-phosphate (HK-MTPenyl-1-P), which is then dephosphorylated to form the acireductone 1,2-dihydroxy-3-keto-5-methylthiopentene (DHK-MTPene).</text>
</comment>
<sequence length="245" mass="27204">MSSISFDITIKAVILDIEGTVAPITFVKDVLFPYFLRAIPDTLSPLTYPIQSSSTNTIEAILSNFPSEVTESKESTFKHIEYLVKNDIKDSTLKSLQGFVWTAGYESGEIKAPLYDDAIAALHRWNEEGKKIFIYSSGSVKAQKLLFQYVNVNDKSVDFNGLLSGYFDITTSGYKFETTSYVNIIKDIQFSPEESLFLSDNVKEVSAALEAGLNSLIVVREGNAPLSEEDLKVSKTITSFDQISI</sequence>
<evidence type="ECO:0000256" key="3">
    <source>
        <dbReference type="ARBA" id="ARBA00022801"/>
    </source>
</evidence>
<dbReference type="OrthoDB" id="272500at2759"/>
<comment type="caution">
    <text evidence="7">The sequence shown here is derived from an EMBL/GenBank/DDBJ whole genome shotgun (WGS) entry which is preliminary data.</text>
</comment>
<gene>
    <name evidence="6" type="primary">UTR4</name>
    <name evidence="7" type="ORF">WICPIJ_000300</name>
</gene>
<keyword evidence="4 6" id="KW-0460">Magnesium</keyword>
<keyword evidence="2 6" id="KW-0479">Metal-binding</keyword>
<dbReference type="PANTHER" id="PTHR20371">
    <property type="entry name" value="ENOLASE-PHOSPHATASE E1"/>
    <property type="match status" value="1"/>
</dbReference>
<dbReference type="NCBIfam" id="TIGR01691">
    <property type="entry name" value="enolase-ppase"/>
    <property type="match status" value="1"/>
</dbReference>
<dbReference type="GO" id="GO:0043874">
    <property type="term" value="F:acireductone synthase activity"/>
    <property type="evidence" value="ECO:0007669"/>
    <property type="project" value="UniProtKB-EC"/>
</dbReference>
<dbReference type="InterPro" id="IPR027511">
    <property type="entry name" value="ENOPH1_eukaryotes"/>
</dbReference>
<dbReference type="GO" id="GO:0005634">
    <property type="term" value="C:nucleus"/>
    <property type="evidence" value="ECO:0007669"/>
    <property type="project" value="UniProtKB-SubCell"/>
</dbReference>
<dbReference type="SUPFAM" id="SSF56784">
    <property type="entry name" value="HAD-like"/>
    <property type="match status" value="1"/>
</dbReference>
<feature type="binding site" evidence="6">
    <location>
        <position position="16"/>
    </location>
    <ligand>
        <name>Mg(2+)</name>
        <dbReference type="ChEBI" id="CHEBI:18420"/>
    </ligand>
</feature>
<keyword evidence="6" id="KW-0963">Cytoplasm</keyword>
<comment type="similarity">
    <text evidence="6">Belongs to the HAD-like hydrolase superfamily. MasA/MtnC family.</text>
</comment>
<dbReference type="PANTHER" id="PTHR20371:SF1">
    <property type="entry name" value="ENOLASE-PHOSPHATASE E1"/>
    <property type="match status" value="1"/>
</dbReference>
<dbReference type="EMBL" id="JAEUBG010000192">
    <property type="protein sequence ID" value="KAH3688700.1"/>
    <property type="molecule type" value="Genomic_DNA"/>
</dbReference>
<keyword evidence="3 6" id="KW-0378">Hydrolase</keyword>
<dbReference type="GO" id="GO:0000287">
    <property type="term" value="F:magnesium ion binding"/>
    <property type="evidence" value="ECO:0007669"/>
    <property type="project" value="UniProtKB-UniRule"/>
</dbReference>
<proteinExistence type="inferred from homology"/>
<keyword evidence="8" id="KW-1185">Reference proteome</keyword>
<dbReference type="Gene3D" id="1.10.720.60">
    <property type="match status" value="1"/>
</dbReference>
<reference evidence="7" key="1">
    <citation type="journal article" date="2021" name="Open Biol.">
        <title>Shared evolutionary footprints suggest mitochondrial oxidative damage underlies multiple complex I losses in fungi.</title>
        <authorList>
            <person name="Schikora-Tamarit M.A."/>
            <person name="Marcet-Houben M."/>
            <person name="Nosek J."/>
            <person name="Gabaldon T."/>
        </authorList>
    </citation>
    <scope>NUCLEOTIDE SEQUENCE</scope>
    <source>
        <strain evidence="7">CBS2887</strain>
    </source>
</reference>
<dbReference type="SFLD" id="SFLDG01133">
    <property type="entry name" value="C1.5.4:_Enolase-phosphatase_Li"/>
    <property type="match status" value="1"/>
</dbReference>
<dbReference type="EC" id="3.1.3.77" evidence="6"/>
<dbReference type="Proteomes" id="UP000774326">
    <property type="component" value="Unassembled WGS sequence"/>
</dbReference>
<feature type="binding site" evidence="6">
    <location>
        <position position="18"/>
    </location>
    <ligand>
        <name>Mg(2+)</name>
        <dbReference type="ChEBI" id="CHEBI:18420"/>
    </ligand>
</feature>